<name>A0A449GCQ1_NOCFR</name>
<evidence type="ECO:0008006" key="2">
    <source>
        <dbReference type="Google" id="ProtNLM"/>
    </source>
</evidence>
<reference evidence="1" key="1">
    <citation type="submission" date="2019-02" db="EMBL/GenBank/DDBJ databases">
        <authorList>
            <consortium name="Pathogen Informatics"/>
        </authorList>
    </citation>
    <scope>NUCLEOTIDE SEQUENCE</scope>
    <source>
        <strain evidence="1">3012STDY6733949</strain>
    </source>
</reference>
<protein>
    <recommendedName>
        <fullName evidence="2">Transcriptional regulator</fullName>
    </recommendedName>
</protein>
<sequence>MSTTAQRRAELASFLRARRARLDPVTVGLPPAGPRRRAGLRREEVATLSGVRCRLHTLD</sequence>
<evidence type="ECO:0000313" key="1">
    <source>
        <dbReference type="EMBL" id="VFA83330.1"/>
    </source>
</evidence>
<accession>A0A449GCQ1</accession>
<organism evidence="1">
    <name type="scientific">Nocardia farcinica</name>
    <dbReference type="NCBI Taxonomy" id="37329"/>
    <lineage>
        <taxon>Bacteria</taxon>
        <taxon>Bacillati</taxon>
        <taxon>Actinomycetota</taxon>
        <taxon>Actinomycetes</taxon>
        <taxon>Mycobacteriales</taxon>
        <taxon>Nocardiaceae</taxon>
        <taxon>Nocardia</taxon>
    </lineage>
</organism>
<dbReference type="EMBL" id="CAACYE010000005">
    <property type="protein sequence ID" value="VFA83330.1"/>
    <property type="molecule type" value="Genomic_DNA"/>
</dbReference>
<proteinExistence type="predicted"/>
<dbReference type="AlphaFoldDB" id="A0A449GCQ1"/>
<dbReference type="PANTHER" id="PTHR35010">
    <property type="entry name" value="BLL4672 PROTEIN-RELATED"/>
    <property type="match status" value="1"/>
</dbReference>
<dbReference type="RefSeq" id="WP_212735024.1">
    <property type="nucleotide sequence ID" value="NZ_CAACYE020000001.1"/>
</dbReference>
<gene>
    <name evidence="1" type="ORF">NCTC1935_01152</name>
</gene>